<dbReference type="AlphaFoldDB" id="A0A0G0QUI1"/>
<proteinExistence type="predicted"/>
<name>A0A0G0QUI1_9BACT</name>
<dbReference type="EMBL" id="LBXZ01000002">
    <property type="protein sequence ID" value="KKR41021.1"/>
    <property type="molecule type" value="Genomic_DNA"/>
</dbReference>
<dbReference type="Proteomes" id="UP000034072">
    <property type="component" value="Unassembled WGS sequence"/>
</dbReference>
<gene>
    <name evidence="1" type="ORF">UT75_C0002G0058</name>
</gene>
<protein>
    <submittedName>
        <fullName evidence="1">Uncharacterized protein</fullName>
    </submittedName>
</protein>
<comment type="caution">
    <text evidence="1">The sequence shown here is derived from an EMBL/GenBank/DDBJ whole genome shotgun (WGS) entry which is preliminary data.</text>
</comment>
<evidence type="ECO:0000313" key="1">
    <source>
        <dbReference type="EMBL" id="KKR41021.1"/>
    </source>
</evidence>
<organism evidence="1 2">
    <name type="scientific">Candidatus Yanofskybacteria bacterium GW2011_GWE2_40_11</name>
    <dbReference type="NCBI Taxonomy" id="1619033"/>
    <lineage>
        <taxon>Bacteria</taxon>
        <taxon>Candidatus Yanofskyibacteriota</taxon>
    </lineage>
</organism>
<sequence length="108" mass="12274">MHLDMNDRHGTHCTRLCEHADTLTAYSNIHIFCPKISLNTQDIQKDKAKASCDMVNVVFYSSPLTSENDQLDLEYHSRGICQYTCNNAVSSAYGTHSERWIGLVFTMI</sequence>
<reference evidence="1 2" key="1">
    <citation type="journal article" date="2015" name="Nature">
        <title>rRNA introns, odd ribosomes, and small enigmatic genomes across a large radiation of phyla.</title>
        <authorList>
            <person name="Brown C.T."/>
            <person name="Hug L.A."/>
            <person name="Thomas B.C."/>
            <person name="Sharon I."/>
            <person name="Castelle C.J."/>
            <person name="Singh A."/>
            <person name="Wilkins M.J."/>
            <person name="Williams K.H."/>
            <person name="Banfield J.F."/>
        </authorList>
    </citation>
    <scope>NUCLEOTIDE SEQUENCE [LARGE SCALE GENOMIC DNA]</scope>
</reference>
<accession>A0A0G0QUI1</accession>
<evidence type="ECO:0000313" key="2">
    <source>
        <dbReference type="Proteomes" id="UP000034072"/>
    </source>
</evidence>